<sequence length="219" mass="24707">MTVCLLIHGFTGGEHEVAPLADYLRDHGCTARTFTLKGLGGTREDMLAAGRRDWINRAEEELVSLLARHSTVHVIGFSTGSLIAVHLAAKYGERIGRLILLSTPVFPLNPREIVKTLFRAEMLRAYVRNAITTPPRATREYFRLVRESFDFYGQVRQPALIVQGTNDHLVRNRSASYLYAHLGSTDKKLLMIPNSGHLVCHCSEKELLFREALHWICNP</sequence>
<name>A0ABV5AU92_9BACL</name>
<keyword evidence="3" id="KW-1185">Reference proteome</keyword>
<evidence type="ECO:0000313" key="2">
    <source>
        <dbReference type="EMBL" id="MFB5267782.1"/>
    </source>
</evidence>
<dbReference type="Proteomes" id="UP001580346">
    <property type="component" value="Unassembled WGS sequence"/>
</dbReference>
<accession>A0ABV5AU92</accession>
<dbReference type="EMBL" id="JBHHMI010000010">
    <property type="protein sequence ID" value="MFB5267782.1"/>
    <property type="molecule type" value="Genomic_DNA"/>
</dbReference>
<dbReference type="InterPro" id="IPR029058">
    <property type="entry name" value="AB_hydrolase_fold"/>
</dbReference>
<dbReference type="GO" id="GO:0016787">
    <property type="term" value="F:hydrolase activity"/>
    <property type="evidence" value="ECO:0007669"/>
    <property type="project" value="UniProtKB-KW"/>
</dbReference>
<dbReference type="Pfam" id="PF12697">
    <property type="entry name" value="Abhydrolase_6"/>
    <property type="match status" value="1"/>
</dbReference>
<dbReference type="PIRSF" id="PIRSF017388">
    <property type="entry name" value="Esterase_lipase"/>
    <property type="match status" value="1"/>
</dbReference>
<feature type="domain" description="AB hydrolase-1" evidence="1">
    <location>
        <begin position="5"/>
        <end position="199"/>
    </location>
</feature>
<evidence type="ECO:0000313" key="3">
    <source>
        <dbReference type="Proteomes" id="UP001580346"/>
    </source>
</evidence>
<dbReference type="PANTHER" id="PTHR43689">
    <property type="entry name" value="HYDROLASE"/>
    <property type="match status" value="1"/>
</dbReference>
<organism evidence="2 3">
    <name type="scientific">Paenibacillus enshidis</name>
    <dbReference type="NCBI Taxonomy" id="1458439"/>
    <lineage>
        <taxon>Bacteria</taxon>
        <taxon>Bacillati</taxon>
        <taxon>Bacillota</taxon>
        <taxon>Bacilli</taxon>
        <taxon>Bacillales</taxon>
        <taxon>Paenibacillaceae</taxon>
        <taxon>Paenibacillus</taxon>
    </lineage>
</organism>
<dbReference type="SUPFAM" id="SSF53474">
    <property type="entry name" value="alpha/beta-Hydrolases"/>
    <property type="match status" value="1"/>
</dbReference>
<dbReference type="Gene3D" id="3.40.50.1820">
    <property type="entry name" value="alpha/beta hydrolase"/>
    <property type="match status" value="1"/>
</dbReference>
<comment type="caution">
    <text evidence="2">The sequence shown here is derived from an EMBL/GenBank/DDBJ whole genome shotgun (WGS) entry which is preliminary data.</text>
</comment>
<dbReference type="InterPro" id="IPR012354">
    <property type="entry name" value="Esterase_lipase"/>
</dbReference>
<dbReference type="PANTHER" id="PTHR43689:SF8">
    <property type="entry name" value="ALPHA_BETA-HYDROLASES SUPERFAMILY PROTEIN"/>
    <property type="match status" value="1"/>
</dbReference>
<keyword evidence="2" id="KW-0378">Hydrolase</keyword>
<dbReference type="InterPro" id="IPR000073">
    <property type="entry name" value="AB_hydrolase_1"/>
</dbReference>
<reference evidence="2 3" key="1">
    <citation type="submission" date="2024-09" db="EMBL/GenBank/DDBJ databases">
        <title>Paenibacillus zeirhizospherea sp. nov., isolated from surface of the maize (Zea mays) roots in a horticulture field, Hungary.</title>
        <authorList>
            <person name="Marton D."/>
            <person name="Farkas M."/>
            <person name="Bedics A."/>
            <person name="Toth E."/>
            <person name="Tancsics A."/>
            <person name="Boka K."/>
            <person name="Maroti G."/>
            <person name="Kriszt B."/>
            <person name="Cserhati M."/>
        </authorList>
    </citation>
    <scope>NUCLEOTIDE SEQUENCE [LARGE SCALE GENOMIC DNA]</scope>
    <source>
        <strain evidence="2 3">KCTC 33519</strain>
    </source>
</reference>
<gene>
    <name evidence="2" type="ORF">ACE41H_13460</name>
</gene>
<protein>
    <submittedName>
        <fullName evidence="2">Alpha/beta hydrolase</fullName>
    </submittedName>
</protein>
<evidence type="ECO:0000259" key="1">
    <source>
        <dbReference type="Pfam" id="PF12697"/>
    </source>
</evidence>
<dbReference type="RefSeq" id="WP_375355785.1">
    <property type="nucleotide sequence ID" value="NZ_JBHHMI010000010.1"/>
</dbReference>
<proteinExistence type="predicted"/>